<keyword evidence="7" id="KW-0449">Lipoprotein</keyword>
<dbReference type="Pfam" id="PF20238">
    <property type="entry name" value="BIM1-like_dom"/>
    <property type="match status" value="1"/>
</dbReference>
<feature type="signal peptide" evidence="10">
    <location>
        <begin position="1"/>
        <end position="21"/>
    </location>
</feature>
<sequence>MKSFSVNSFLIATFLAKQCLAHFLLHSPATVGFDDDKEGTAPCGGFSVDFSKDNVSNFHVGGDAIALTSTHLQSTWLFRATLDKTRATNWTDLLPAVLQSGLGAYCQKTVIVPASWAGSKGVIGIVQDAPDGLLYQCSAVNFVAGTFAPPSVCTNATGLTASFTTDTTLSSLPAIASATAPPSVQSSPSGTSASSSTSKPSAATSLQSNIGLAPFSWAIVVVLAICVAYLL</sequence>
<evidence type="ECO:0000256" key="10">
    <source>
        <dbReference type="SAM" id="SignalP"/>
    </source>
</evidence>
<evidence type="ECO:0000256" key="1">
    <source>
        <dbReference type="ARBA" id="ARBA00004609"/>
    </source>
</evidence>
<evidence type="ECO:0000256" key="4">
    <source>
        <dbReference type="ARBA" id="ARBA00022729"/>
    </source>
</evidence>
<dbReference type="GO" id="GO:0098552">
    <property type="term" value="C:side of membrane"/>
    <property type="evidence" value="ECO:0007669"/>
    <property type="project" value="UniProtKB-KW"/>
</dbReference>
<keyword evidence="5 9" id="KW-0472">Membrane</keyword>
<dbReference type="InterPro" id="IPR046936">
    <property type="entry name" value="BIM1-like"/>
</dbReference>
<keyword evidence="6" id="KW-0325">Glycoprotein</keyword>
<feature type="transmembrane region" description="Helical" evidence="9">
    <location>
        <begin position="210"/>
        <end position="230"/>
    </location>
</feature>
<comment type="caution">
    <text evidence="12">The sequence shown here is derived from an EMBL/GenBank/DDBJ whole genome shotgun (WGS) entry which is preliminary data.</text>
</comment>
<dbReference type="PANTHER" id="PTHR34992">
    <property type="entry name" value="HYPHAL ANASTAMOSIS-7 PROTEIN"/>
    <property type="match status" value="1"/>
</dbReference>
<accession>A0A3E2H677</accession>
<keyword evidence="2" id="KW-1003">Cell membrane</keyword>
<evidence type="ECO:0000256" key="7">
    <source>
        <dbReference type="ARBA" id="ARBA00023288"/>
    </source>
</evidence>
<evidence type="ECO:0000256" key="8">
    <source>
        <dbReference type="SAM" id="MobiDB-lite"/>
    </source>
</evidence>
<evidence type="ECO:0000256" key="2">
    <source>
        <dbReference type="ARBA" id="ARBA00022475"/>
    </source>
</evidence>
<keyword evidence="9" id="KW-1133">Transmembrane helix</keyword>
<dbReference type="GO" id="GO:0005886">
    <property type="term" value="C:plasma membrane"/>
    <property type="evidence" value="ECO:0007669"/>
    <property type="project" value="UniProtKB-SubCell"/>
</dbReference>
<organism evidence="12 13">
    <name type="scientific">Scytalidium lignicola</name>
    <name type="common">Hyphomycete</name>
    <dbReference type="NCBI Taxonomy" id="5539"/>
    <lineage>
        <taxon>Eukaryota</taxon>
        <taxon>Fungi</taxon>
        <taxon>Dikarya</taxon>
        <taxon>Ascomycota</taxon>
        <taxon>Pezizomycotina</taxon>
        <taxon>Leotiomycetes</taxon>
        <taxon>Leotiomycetes incertae sedis</taxon>
        <taxon>Scytalidium</taxon>
    </lineage>
</organism>
<dbReference type="PANTHER" id="PTHR34992:SF1">
    <property type="entry name" value="COPPER ACQUISITION FACTOR BIM1-LIKE DOMAIN-CONTAINING PROTEIN"/>
    <property type="match status" value="1"/>
</dbReference>
<feature type="non-terminal residue" evidence="12">
    <location>
        <position position="231"/>
    </location>
</feature>
<evidence type="ECO:0000313" key="13">
    <source>
        <dbReference type="Proteomes" id="UP000258309"/>
    </source>
</evidence>
<feature type="domain" description="Copper acquisition factor BIM1-like" evidence="11">
    <location>
        <begin position="21"/>
        <end position="158"/>
    </location>
</feature>
<feature type="compositionally biased region" description="Low complexity" evidence="8">
    <location>
        <begin position="181"/>
        <end position="198"/>
    </location>
</feature>
<gene>
    <name evidence="12" type="ORF">B7463_g7415</name>
</gene>
<proteinExistence type="predicted"/>
<feature type="chain" id="PRO_5017819728" description="Copper acquisition factor BIM1-like domain-containing protein" evidence="10">
    <location>
        <begin position="22"/>
        <end position="231"/>
    </location>
</feature>
<keyword evidence="13" id="KW-1185">Reference proteome</keyword>
<evidence type="ECO:0000256" key="9">
    <source>
        <dbReference type="SAM" id="Phobius"/>
    </source>
</evidence>
<dbReference type="Proteomes" id="UP000258309">
    <property type="component" value="Unassembled WGS sequence"/>
</dbReference>
<dbReference type="CDD" id="cd21176">
    <property type="entry name" value="LPMO_auxiliary-like"/>
    <property type="match status" value="1"/>
</dbReference>
<dbReference type="OrthoDB" id="2146436at2759"/>
<comment type="subcellular location">
    <subcellularLocation>
        <location evidence="1">Cell membrane</location>
        <topology evidence="1">Lipid-anchor</topology>
        <topology evidence="1">GPI-anchor</topology>
    </subcellularLocation>
</comment>
<feature type="non-terminal residue" evidence="12">
    <location>
        <position position="1"/>
    </location>
</feature>
<dbReference type="InterPro" id="IPR046530">
    <property type="entry name" value="BIM1-like_dom"/>
</dbReference>
<reference evidence="12 13" key="1">
    <citation type="submission" date="2018-05" db="EMBL/GenBank/DDBJ databases">
        <title>Draft genome sequence of Scytalidium lignicola DSM 105466, a ubiquitous saprotrophic fungus.</title>
        <authorList>
            <person name="Buettner E."/>
            <person name="Gebauer A.M."/>
            <person name="Hofrichter M."/>
            <person name="Liers C."/>
            <person name="Kellner H."/>
        </authorList>
    </citation>
    <scope>NUCLEOTIDE SEQUENCE [LARGE SCALE GENOMIC DNA]</scope>
    <source>
        <strain evidence="12 13">DSM 105466</strain>
    </source>
</reference>
<keyword evidence="3" id="KW-0336">GPI-anchor</keyword>
<name>A0A3E2H677_SCYLI</name>
<feature type="region of interest" description="Disordered" evidence="8">
    <location>
        <begin position="179"/>
        <end position="198"/>
    </location>
</feature>
<dbReference type="AlphaFoldDB" id="A0A3E2H677"/>
<evidence type="ECO:0000256" key="3">
    <source>
        <dbReference type="ARBA" id="ARBA00022622"/>
    </source>
</evidence>
<dbReference type="EMBL" id="NCSJ02000146">
    <property type="protein sequence ID" value="RFU28906.1"/>
    <property type="molecule type" value="Genomic_DNA"/>
</dbReference>
<protein>
    <recommendedName>
        <fullName evidence="11">Copper acquisition factor BIM1-like domain-containing protein</fullName>
    </recommendedName>
</protein>
<dbReference type="OMA" id="FCAGNIR"/>
<evidence type="ECO:0000256" key="6">
    <source>
        <dbReference type="ARBA" id="ARBA00023180"/>
    </source>
</evidence>
<evidence type="ECO:0000259" key="11">
    <source>
        <dbReference type="Pfam" id="PF20238"/>
    </source>
</evidence>
<keyword evidence="4 10" id="KW-0732">Signal</keyword>
<evidence type="ECO:0000313" key="12">
    <source>
        <dbReference type="EMBL" id="RFU28906.1"/>
    </source>
</evidence>
<keyword evidence="9" id="KW-0812">Transmembrane</keyword>
<evidence type="ECO:0000256" key="5">
    <source>
        <dbReference type="ARBA" id="ARBA00023136"/>
    </source>
</evidence>